<dbReference type="AlphaFoldDB" id="A0AAD9BCD8"/>
<protein>
    <submittedName>
        <fullName evidence="1">Neoverrucotoxin subunit beta</fullName>
    </submittedName>
</protein>
<name>A0AAD9BCD8_DISEL</name>
<dbReference type="PANTHER" id="PTHR31594:SF16">
    <property type="entry name" value="SI:CH211-281L24.3"/>
    <property type="match status" value="1"/>
</dbReference>
<dbReference type="Proteomes" id="UP001228049">
    <property type="component" value="Unassembled WGS sequence"/>
</dbReference>
<accession>A0AAD9BCD8</accession>
<proteinExistence type="predicted"/>
<gene>
    <name evidence="1" type="ORF">KUDE01_027600</name>
</gene>
<organism evidence="1 2">
    <name type="scientific">Dissostichus eleginoides</name>
    <name type="common">Patagonian toothfish</name>
    <name type="synonym">Dissostichus amissus</name>
    <dbReference type="NCBI Taxonomy" id="100907"/>
    <lineage>
        <taxon>Eukaryota</taxon>
        <taxon>Metazoa</taxon>
        <taxon>Chordata</taxon>
        <taxon>Craniata</taxon>
        <taxon>Vertebrata</taxon>
        <taxon>Euteleostomi</taxon>
        <taxon>Actinopterygii</taxon>
        <taxon>Neopterygii</taxon>
        <taxon>Teleostei</taxon>
        <taxon>Neoteleostei</taxon>
        <taxon>Acanthomorphata</taxon>
        <taxon>Eupercaria</taxon>
        <taxon>Perciformes</taxon>
        <taxon>Notothenioidei</taxon>
        <taxon>Nototheniidae</taxon>
        <taxon>Dissostichus</taxon>
    </lineage>
</organism>
<comment type="caution">
    <text evidence="1">The sequence shown here is derived from an EMBL/GenBank/DDBJ whole genome shotgun (WGS) entry which is preliminary data.</text>
</comment>
<dbReference type="EMBL" id="JASDAP010000026">
    <property type="protein sequence ID" value="KAK1879479.1"/>
    <property type="molecule type" value="Genomic_DNA"/>
</dbReference>
<dbReference type="InterPro" id="IPR052090">
    <property type="entry name" value="Cytolytic_pore-forming_toxin"/>
</dbReference>
<reference evidence="1" key="1">
    <citation type="submission" date="2023-04" db="EMBL/GenBank/DDBJ databases">
        <title>Chromosome-level genome of Chaenocephalus aceratus.</title>
        <authorList>
            <person name="Park H."/>
        </authorList>
    </citation>
    <scope>NUCLEOTIDE SEQUENCE</scope>
    <source>
        <strain evidence="1">DE</strain>
        <tissue evidence="1">Muscle</tissue>
    </source>
</reference>
<keyword evidence="2" id="KW-1185">Reference proteome</keyword>
<sequence>MDSEGSGTMEVAALGRPFSLGMLYDCRKDSLVPGMTLWDRDDLKDHIGESAQSYNDCDIVASESIEDKSKALNVEASLKASFLSGLVKVEGSAKYLNDTKTSKNHARVTLKYQATTKFHELSMNHLGGENVKHPYVFEKGIATHVVTGILYGAQAFFVFDREVSVNENHQDIQGNLKVMIKNIPSLSKRAKAR</sequence>
<dbReference type="PANTHER" id="PTHR31594">
    <property type="entry name" value="AIG1-TYPE G DOMAIN-CONTAINING PROTEIN"/>
    <property type="match status" value="1"/>
</dbReference>
<evidence type="ECO:0000313" key="2">
    <source>
        <dbReference type="Proteomes" id="UP001228049"/>
    </source>
</evidence>
<evidence type="ECO:0000313" key="1">
    <source>
        <dbReference type="EMBL" id="KAK1879479.1"/>
    </source>
</evidence>